<reference evidence="9 10" key="1">
    <citation type="submission" date="2014-11" db="EMBL/GenBank/DDBJ databases">
        <authorList>
            <person name="Zhu J."/>
            <person name="Qi W."/>
            <person name="Song R."/>
        </authorList>
    </citation>
    <scope>NUCLEOTIDE SEQUENCE [LARGE SCALE GENOMIC DNA]</scope>
</reference>
<evidence type="ECO:0000256" key="1">
    <source>
        <dbReference type="ARBA" id="ARBA00004141"/>
    </source>
</evidence>
<dbReference type="PANTHER" id="PTHR23137">
    <property type="entry name" value="VESICLE TRANSPORT PROTEIN-RELATED"/>
    <property type="match status" value="1"/>
</dbReference>
<gene>
    <name evidence="9" type="ORF">Vbra_22693</name>
</gene>
<dbReference type="Pfam" id="PF04178">
    <property type="entry name" value="Got1"/>
    <property type="match status" value="1"/>
</dbReference>
<dbReference type="Proteomes" id="UP000041254">
    <property type="component" value="Unassembled WGS sequence"/>
</dbReference>
<feature type="transmembrane region" description="Helical" evidence="8">
    <location>
        <begin position="152"/>
        <end position="173"/>
    </location>
</feature>
<dbReference type="GO" id="GO:0015031">
    <property type="term" value="P:protein transport"/>
    <property type="evidence" value="ECO:0007669"/>
    <property type="project" value="UniProtKB-KW"/>
</dbReference>
<dbReference type="AlphaFoldDB" id="A0A0G4G6V7"/>
<keyword evidence="6 8" id="KW-0472">Membrane</keyword>
<protein>
    <recommendedName>
        <fullName evidence="8">Vesicle transport protein</fullName>
    </recommendedName>
</protein>
<dbReference type="GO" id="GO:0012505">
    <property type="term" value="C:endomembrane system"/>
    <property type="evidence" value="ECO:0007669"/>
    <property type="project" value="UniProtKB-ARBA"/>
</dbReference>
<keyword evidence="4 8" id="KW-0653">Protein transport</keyword>
<dbReference type="OMA" id="IAAIVWK"/>
<keyword evidence="10" id="KW-1185">Reference proteome</keyword>
<dbReference type="InterPro" id="IPR007305">
    <property type="entry name" value="Vesicle_transpt_Got1/SFT2"/>
</dbReference>
<keyword evidence="3 8" id="KW-0812">Transmembrane</keyword>
<accession>A0A0G4G6V7</accession>
<feature type="transmembrane region" description="Helical" evidence="8">
    <location>
        <begin position="124"/>
        <end position="146"/>
    </location>
</feature>
<evidence type="ECO:0000256" key="5">
    <source>
        <dbReference type="ARBA" id="ARBA00022989"/>
    </source>
</evidence>
<dbReference type="OrthoDB" id="73614at2759"/>
<proteinExistence type="inferred from homology"/>
<evidence type="ECO:0000313" key="9">
    <source>
        <dbReference type="EMBL" id="CEM24104.1"/>
    </source>
</evidence>
<evidence type="ECO:0000256" key="4">
    <source>
        <dbReference type="ARBA" id="ARBA00022927"/>
    </source>
</evidence>
<organism evidence="9 10">
    <name type="scientific">Vitrella brassicaformis (strain CCMP3155)</name>
    <dbReference type="NCBI Taxonomy" id="1169540"/>
    <lineage>
        <taxon>Eukaryota</taxon>
        <taxon>Sar</taxon>
        <taxon>Alveolata</taxon>
        <taxon>Colpodellida</taxon>
        <taxon>Vitrellaceae</taxon>
        <taxon>Vitrella</taxon>
    </lineage>
</organism>
<comment type="function">
    <text evidence="8">May be involved in fusion of retrograde transport vesicles derived from an endocytic compartment with the Golgi complex.</text>
</comment>
<evidence type="ECO:0000256" key="6">
    <source>
        <dbReference type="ARBA" id="ARBA00023136"/>
    </source>
</evidence>
<evidence type="ECO:0000256" key="2">
    <source>
        <dbReference type="ARBA" id="ARBA00022448"/>
    </source>
</evidence>
<dbReference type="GO" id="GO:0016020">
    <property type="term" value="C:membrane"/>
    <property type="evidence" value="ECO:0007669"/>
    <property type="project" value="UniProtKB-SubCell"/>
</dbReference>
<evidence type="ECO:0000256" key="7">
    <source>
        <dbReference type="ARBA" id="ARBA00025800"/>
    </source>
</evidence>
<dbReference type="PhylomeDB" id="A0A0G4G6V7"/>
<sequence length="189" mass="21370">MAGNMFESFTPFRQFRSESAPPADGHNNSVLSQWDTSSDIQEEDRWECCPRLTFQERLIGFCMCFIAGWIVSFVSFGSFAQMLTGHPTRFAVGYSFGNIMSICSTGFLVGPSKQVRNMFHRKRWIASVTYLSCLILTLICCFFLQVGLLQGLLIVLCVVCQFCAMVWYCLSYIPYGRTMATRILGFGGE</sequence>
<name>A0A0G4G6V7_VITBC</name>
<evidence type="ECO:0000313" key="10">
    <source>
        <dbReference type="Proteomes" id="UP000041254"/>
    </source>
</evidence>
<dbReference type="GO" id="GO:0016192">
    <property type="term" value="P:vesicle-mediated transport"/>
    <property type="evidence" value="ECO:0007669"/>
    <property type="project" value="InterPro"/>
</dbReference>
<keyword evidence="2 8" id="KW-0813">Transport</keyword>
<keyword evidence="5 8" id="KW-1133">Transmembrane helix</keyword>
<comment type="subcellular location">
    <subcellularLocation>
        <location evidence="1 8">Membrane</location>
        <topology evidence="1 8">Multi-pass membrane protein</topology>
    </subcellularLocation>
</comment>
<comment type="similarity">
    <text evidence="7 8">Belongs to the SFT2 family.</text>
</comment>
<dbReference type="InterPro" id="IPR011691">
    <property type="entry name" value="Vesicle_transpt_SFT2"/>
</dbReference>
<dbReference type="EMBL" id="CDMY01000579">
    <property type="protein sequence ID" value="CEM24104.1"/>
    <property type="molecule type" value="Genomic_DNA"/>
</dbReference>
<dbReference type="STRING" id="1169540.A0A0G4G6V7"/>
<feature type="transmembrane region" description="Helical" evidence="8">
    <location>
        <begin position="58"/>
        <end position="79"/>
    </location>
</feature>
<evidence type="ECO:0000256" key="3">
    <source>
        <dbReference type="ARBA" id="ARBA00022692"/>
    </source>
</evidence>
<feature type="transmembrane region" description="Helical" evidence="8">
    <location>
        <begin position="91"/>
        <end position="112"/>
    </location>
</feature>
<dbReference type="GO" id="GO:0005737">
    <property type="term" value="C:cytoplasm"/>
    <property type="evidence" value="ECO:0007669"/>
    <property type="project" value="UniProtKB-ARBA"/>
</dbReference>
<evidence type="ECO:0000256" key="8">
    <source>
        <dbReference type="RuleBase" id="RU363111"/>
    </source>
</evidence>
<dbReference type="InParanoid" id="A0A0G4G6V7"/>
<dbReference type="PANTHER" id="PTHR23137:SF6">
    <property type="entry name" value="VESICLE TRANSPORT PROTEIN"/>
    <property type="match status" value="1"/>
</dbReference>
<dbReference type="VEuPathDB" id="CryptoDB:Vbra_22693"/>